<organism evidence="3 4">
    <name type="scientific">Tribonema minus</name>
    <dbReference type="NCBI Taxonomy" id="303371"/>
    <lineage>
        <taxon>Eukaryota</taxon>
        <taxon>Sar</taxon>
        <taxon>Stramenopiles</taxon>
        <taxon>Ochrophyta</taxon>
        <taxon>PX clade</taxon>
        <taxon>Xanthophyceae</taxon>
        <taxon>Tribonematales</taxon>
        <taxon>Tribonemataceae</taxon>
        <taxon>Tribonema</taxon>
    </lineage>
</organism>
<evidence type="ECO:0000313" key="4">
    <source>
        <dbReference type="Proteomes" id="UP000664859"/>
    </source>
</evidence>
<dbReference type="SMART" id="SM00014">
    <property type="entry name" value="acidPPc"/>
    <property type="match status" value="1"/>
</dbReference>
<reference evidence="3" key="1">
    <citation type="submission" date="2021-02" db="EMBL/GenBank/DDBJ databases">
        <title>First Annotated Genome of the Yellow-green Alga Tribonema minus.</title>
        <authorList>
            <person name="Mahan K.M."/>
        </authorList>
    </citation>
    <scope>NUCLEOTIDE SEQUENCE</scope>
    <source>
        <strain evidence="3">UTEX B ZZ1240</strain>
    </source>
</reference>
<feature type="transmembrane region" description="Helical" evidence="1">
    <location>
        <begin position="399"/>
        <end position="420"/>
    </location>
</feature>
<name>A0A836CMU6_9STRA</name>
<dbReference type="EMBL" id="JAFCMP010000007">
    <property type="protein sequence ID" value="KAG5192370.1"/>
    <property type="molecule type" value="Genomic_DNA"/>
</dbReference>
<proteinExistence type="predicted"/>
<accession>A0A836CMU6</accession>
<feature type="domain" description="Phosphatidic acid phosphatase type 2/haloperoxidase" evidence="2">
    <location>
        <begin position="257"/>
        <end position="380"/>
    </location>
</feature>
<feature type="transmembrane region" description="Helical" evidence="1">
    <location>
        <begin position="359"/>
        <end position="379"/>
    </location>
</feature>
<dbReference type="InterPro" id="IPR000326">
    <property type="entry name" value="PAP2/HPO"/>
</dbReference>
<evidence type="ECO:0000256" key="1">
    <source>
        <dbReference type="SAM" id="Phobius"/>
    </source>
</evidence>
<sequence length="638" mass="70685">MEVGPGPQGYAMTFLTHIKVATSRVAQFVGPTHLVTVRGPVTPRLEDAVEDWRRRMPNNALVVFAQGATTASDVVIPFQKRIFELQRDNVFRPVAMDHWSVFLPVAMDHWCPLPFHSRTATGTFLGDVLVSLFIPWSVSTVTLCAPLKRAAPQAMADACFEAVLAASTIPKAVLEASTVPKVASSLTLFDKAQWVGRISAGQYPGHRTLELRISEVLQSLPCRWLLLRVSLAMHFALQEAFILMVGAVAFFAQVSPLVLTSVARAATLVLLFNHILKLYFKMPRPAWSHLTKLRINPYALKLHQYDYTFPSGHSSFMVCLWTSLAGANDAFGYGNPVYFHVIMAALTLLTGFTRMYLSLHFAGDVLGGWLTGALIGWFWTHDLNAKWLALAPSVQLGYAIGSTALAGLICVGLVVSGIAAERKRIAAWRKLVGDALLDPLKASQWLLPLGTSLPWLLPLGMYGGVFASAPQYTWIATDLKIYFQPQPEYLRILYVAVGLIGLVLVAAIFLVIPRNILLRRWLVAATARQQQQQQSFARRREERQQAPVTTLEISTPAQPTEQMKAVVDDSLAMQEEGKVHALVATESLRGRTYKPVRGLKRAKVLDGALFFFGIACVLEWIFVVSPIVFWQINKVWAL</sequence>
<keyword evidence="4" id="KW-1185">Reference proteome</keyword>
<evidence type="ECO:0000259" key="2">
    <source>
        <dbReference type="SMART" id="SM00014"/>
    </source>
</evidence>
<evidence type="ECO:0000313" key="3">
    <source>
        <dbReference type="EMBL" id="KAG5192370.1"/>
    </source>
</evidence>
<feature type="transmembrane region" description="Helical" evidence="1">
    <location>
        <begin position="257"/>
        <end position="276"/>
    </location>
</feature>
<keyword evidence="1" id="KW-1133">Transmembrane helix</keyword>
<dbReference type="PANTHER" id="PTHR14969:SF13">
    <property type="entry name" value="AT30094P"/>
    <property type="match status" value="1"/>
</dbReference>
<dbReference type="Pfam" id="PF01569">
    <property type="entry name" value="PAP2"/>
    <property type="match status" value="1"/>
</dbReference>
<keyword evidence="1" id="KW-0812">Transmembrane</keyword>
<dbReference type="Proteomes" id="UP000664859">
    <property type="component" value="Unassembled WGS sequence"/>
</dbReference>
<dbReference type="InterPro" id="IPR036938">
    <property type="entry name" value="PAP2/HPO_sf"/>
</dbReference>
<gene>
    <name evidence="3" type="ORF">JKP88DRAFT_293624</name>
</gene>
<comment type="caution">
    <text evidence="3">The sequence shown here is derived from an EMBL/GenBank/DDBJ whole genome shotgun (WGS) entry which is preliminary data.</text>
</comment>
<dbReference type="SUPFAM" id="SSF48317">
    <property type="entry name" value="Acid phosphatase/Vanadium-dependent haloperoxidase"/>
    <property type="match status" value="1"/>
</dbReference>
<feature type="transmembrane region" description="Helical" evidence="1">
    <location>
        <begin position="225"/>
        <end position="251"/>
    </location>
</feature>
<dbReference type="AlphaFoldDB" id="A0A836CMU6"/>
<dbReference type="PANTHER" id="PTHR14969">
    <property type="entry name" value="SPHINGOSINE-1-PHOSPHATE PHOSPHOHYDROLASE"/>
    <property type="match status" value="1"/>
</dbReference>
<keyword evidence="1" id="KW-0472">Membrane</keyword>
<dbReference type="CDD" id="cd01610">
    <property type="entry name" value="PAP2_like"/>
    <property type="match status" value="1"/>
</dbReference>
<feature type="transmembrane region" description="Helical" evidence="1">
    <location>
        <begin position="607"/>
        <end position="632"/>
    </location>
</feature>
<dbReference type="Gene3D" id="1.20.144.10">
    <property type="entry name" value="Phosphatidic acid phosphatase type 2/haloperoxidase"/>
    <property type="match status" value="1"/>
</dbReference>
<dbReference type="OrthoDB" id="8907274at2759"/>
<protein>
    <recommendedName>
        <fullName evidence="2">Phosphatidic acid phosphatase type 2/haloperoxidase domain-containing protein</fullName>
    </recommendedName>
</protein>
<feature type="transmembrane region" description="Helical" evidence="1">
    <location>
        <begin position="489"/>
        <end position="512"/>
    </location>
</feature>
<feature type="transmembrane region" description="Helical" evidence="1">
    <location>
        <begin position="445"/>
        <end position="469"/>
    </location>
</feature>
<feature type="transmembrane region" description="Helical" evidence="1">
    <location>
        <begin position="333"/>
        <end position="352"/>
    </location>
</feature>